<evidence type="ECO:0000313" key="7">
    <source>
        <dbReference type="EMBL" id="KAL1587978.1"/>
    </source>
</evidence>
<dbReference type="PANTHER" id="PTHR21708">
    <property type="entry name" value="PROBABLE 2-DEHYDROPANTOATE 2-REDUCTASE"/>
    <property type="match status" value="1"/>
</dbReference>
<comment type="function">
    <text evidence="4">Catalyzes the NADPH-dependent reduction of ketopantoate into pantoic acid.</text>
</comment>
<dbReference type="InterPro" id="IPR013752">
    <property type="entry name" value="KPA_reductase"/>
</dbReference>
<dbReference type="FunFam" id="1.10.1040.10:FF:000017">
    <property type="entry name" value="2-dehydropantoate 2-reductase"/>
    <property type="match status" value="1"/>
</dbReference>
<dbReference type="InterPro" id="IPR003710">
    <property type="entry name" value="ApbA"/>
</dbReference>
<dbReference type="GO" id="GO:0015940">
    <property type="term" value="P:pantothenate biosynthetic process"/>
    <property type="evidence" value="ECO:0007669"/>
    <property type="project" value="InterPro"/>
</dbReference>
<comment type="caution">
    <text evidence="7">The sequence shown here is derived from an EMBL/GenBank/DDBJ whole genome shotgun (WGS) entry which is preliminary data.</text>
</comment>
<evidence type="ECO:0000313" key="8">
    <source>
        <dbReference type="Proteomes" id="UP000803884"/>
    </source>
</evidence>
<dbReference type="Pfam" id="PF08546">
    <property type="entry name" value="ApbA_C"/>
    <property type="match status" value="1"/>
</dbReference>
<sequence length="328" mass="35618">MTKILIFGAGGVGSIYALILWRAGCEVTAVCRSNYHEISSNGITVRSKKWGTCLTPTNAVRSAEEAVQYGPYDYILVCSKAFPNTAKLLNPAVGPDTTIVLAQNGIGIEAEYAVVYPNNTIVSGVVYLPTTQVEPGVIEHGTPLERFEIGTFPAHADASSKDKVNALVELFRMGDATCVPYDDIQAQRWYKLALNAAFNPITALTLCDDANFLRSSEGALEVVKDVMREVGKVATAYGYGSVLSEETIAEQTARHEERMTTGGKEPSMLVDVRHERPVEVEAILGNVVRLAKVNGVKVPFLSMLYTLTKARNFAIVKDGGWKPIARVD</sequence>
<evidence type="ECO:0000256" key="4">
    <source>
        <dbReference type="RuleBase" id="RU362068"/>
    </source>
</evidence>
<dbReference type="InterPro" id="IPR013328">
    <property type="entry name" value="6PGD_dom2"/>
</dbReference>
<dbReference type="SUPFAM" id="SSF48179">
    <property type="entry name" value="6-phosphogluconate dehydrogenase C-terminal domain-like"/>
    <property type="match status" value="1"/>
</dbReference>
<dbReference type="EMBL" id="JAAQHG020000008">
    <property type="protein sequence ID" value="KAL1587978.1"/>
    <property type="molecule type" value="Genomic_DNA"/>
</dbReference>
<dbReference type="PANTHER" id="PTHR21708:SF30">
    <property type="entry name" value="2-DEHYDROPANTOATE 2-REDUCTASE-RELATED"/>
    <property type="match status" value="1"/>
</dbReference>
<evidence type="ECO:0000256" key="2">
    <source>
        <dbReference type="ARBA" id="ARBA00022857"/>
    </source>
</evidence>
<dbReference type="EC" id="1.1.1.169" evidence="4"/>
<evidence type="ECO:0000256" key="3">
    <source>
        <dbReference type="ARBA" id="ARBA00023002"/>
    </source>
</evidence>
<dbReference type="GO" id="GO:0005737">
    <property type="term" value="C:cytoplasm"/>
    <property type="evidence" value="ECO:0007669"/>
    <property type="project" value="TreeGrafter"/>
</dbReference>
<dbReference type="RefSeq" id="XP_069231083.1">
    <property type="nucleotide sequence ID" value="XM_069372002.1"/>
</dbReference>
<dbReference type="Gene3D" id="1.10.1040.10">
    <property type="entry name" value="N-(1-d-carboxylethyl)-l-norvaline Dehydrogenase, domain 2"/>
    <property type="match status" value="1"/>
</dbReference>
<keyword evidence="3 4" id="KW-0560">Oxidoreductase</keyword>
<dbReference type="InterPro" id="IPR008927">
    <property type="entry name" value="6-PGluconate_DH-like_C_sf"/>
</dbReference>
<evidence type="ECO:0000259" key="5">
    <source>
        <dbReference type="Pfam" id="PF02558"/>
    </source>
</evidence>
<dbReference type="InterPro" id="IPR036291">
    <property type="entry name" value="NAD(P)-bd_dom_sf"/>
</dbReference>
<evidence type="ECO:0000256" key="1">
    <source>
        <dbReference type="ARBA" id="ARBA00007870"/>
    </source>
</evidence>
<feature type="domain" description="Ketopantoate reductase C-terminal" evidence="6">
    <location>
        <begin position="183"/>
        <end position="311"/>
    </location>
</feature>
<dbReference type="InterPro" id="IPR051402">
    <property type="entry name" value="KPR-Related"/>
</dbReference>
<accession>A0AB34KS88</accession>
<gene>
    <name evidence="7" type="ORF">WHR41_03396</name>
</gene>
<reference evidence="7 8" key="1">
    <citation type="journal article" date="2020" name="Microbiol. Resour. Announc.">
        <title>Draft Genome Sequence of a Cladosporium Species Isolated from the Mesophotic Ascidian Didemnum maculosum.</title>
        <authorList>
            <person name="Gioti A."/>
            <person name="Siaperas R."/>
            <person name="Nikolaivits E."/>
            <person name="Le Goff G."/>
            <person name="Ouazzani J."/>
            <person name="Kotoulas G."/>
            <person name="Topakas E."/>
        </authorList>
    </citation>
    <scope>NUCLEOTIDE SEQUENCE [LARGE SCALE GENOMIC DNA]</scope>
    <source>
        <strain evidence="7 8">TM138-S3</strain>
    </source>
</reference>
<dbReference type="GeneID" id="96004840"/>
<proteinExistence type="inferred from homology"/>
<dbReference type="Pfam" id="PF02558">
    <property type="entry name" value="ApbA"/>
    <property type="match status" value="1"/>
</dbReference>
<evidence type="ECO:0000259" key="6">
    <source>
        <dbReference type="Pfam" id="PF08546"/>
    </source>
</evidence>
<dbReference type="Proteomes" id="UP000803884">
    <property type="component" value="Unassembled WGS sequence"/>
</dbReference>
<dbReference type="AlphaFoldDB" id="A0AB34KS88"/>
<feature type="domain" description="Ketopantoate reductase N-terminal" evidence="5">
    <location>
        <begin position="4"/>
        <end position="153"/>
    </location>
</feature>
<comment type="catalytic activity">
    <reaction evidence="4">
        <text>(R)-pantoate + NADP(+) = 2-dehydropantoate + NADPH + H(+)</text>
        <dbReference type="Rhea" id="RHEA:16233"/>
        <dbReference type="ChEBI" id="CHEBI:11561"/>
        <dbReference type="ChEBI" id="CHEBI:15378"/>
        <dbReference type="ChEBI" id="CHEBI:15980"/>
        <dbReference type="ChEBI" id="CHEBI:57783"/>
        <dbReference type="ChEBI" id="CHEBI:58349"/>
        <dbReference type="EC" id="1.1.1.169"/>
    </reaction>
</comment>
<protein>
    <recommendedName>
        <fullName evidence="4">2-dehydropantoate 2-reductase</fullName>
        <ecNumber evidence="4">1.1.1.169</ecNumber>
    </recommendedName>
    <alternativeName>
        <fullName evidence="4">Ketopantoate reductase</fullName>
    </alternativeName>
</protein>
<keyword evidence="2 4" id="KW-0521">NADP</keyword>
<dbReference type="Gene3D" id="3.40.50.720">
    <property type="entry name" value="NAD(P)-binding Rossmann-like Domain"/>
    <property type="match status" value="1"/>
</dbReference>
<dbReference type="NCBIfam" id="TIGR00745">
    <property type="entry name" value="apbA_panE"/>
    <property type="match status" value="1"/>
</dbReference>
<dbReference type="SUPFAM" id="SSF51735">
    <property type="entry name" value="NAD(P)-binding Rossmann-fold domains"/>
    <property type="match status" value="1"/>
</dbReference>
<dbReference type="GO" id="GO:0008677">
    <property type="term" value="F:2-dehydropantoate 2-reductase activity"/>
    <property type="evidence" value="ECO:0007669"/>
    <property type="project" value="UniProtKB-EC"/>
</dbReference>
<keyword evidence="8" id="KW-1185">Reference proteome</keyword>
<dbReference type="InterPro" id="IPR013332">
    <property type="entry name" value="KPR_N"/>
</dbReference>
<name>A0AB34KS88_9PEZI</name>
<comment type="similarity">
    <text evidence="1 4">Belongs to the ketopantoate reductase family.</text>
</comment>
<organism evidence="7 8">
    <name type="scientific">Cladosporium halotolerans</name>
    <dbReference type="NCBI Taxonomy" id="1052096"/>
    <lineage>
        <taxon>Eukaryota</taxon>
        <taxon>Fungi</taxon>
        <taxon>Dikarya</taxon>
        <taxon>Ascomycota</taxon>
        <taxon>Pezizomycotina</taxon>
        <taxon>Dothideomycetes</taxon>
        <taxon>Dothideomycetidae</taxon>
        <taxon>Cladosporiales</taxon>
        <taxon>Cladosporiaceae</taxon>
        <taxon>Cladosporium</taxon>
    </lineage>
</organism>